<name>A0A7X3IR65_9BACL</name>
<sequence>MRRRKSRDLLFLVLIVLLLGTLVYQGYRLARPQGGHADAEQMLYEVSLFQMKVLNTSLMDAANSGNTSELNALKLAAYSAAYTHDRLADSFGSDRLYPFPAIGGLVELLTSWQIGGNRPLSEAEKELLGSYSELFSGSVQPYQQLLSESGHVISSQNDELEKTGKQLAALIKGK</sequence>
<keyword evidence="2" id="KW-1185">Reference proteome</keyword>
<evidence type="ECO:0008006" key="3">
    <source>
        <dbReference type="Google" id="ProtNLM"/>
    </source>
</evidence>
<protein>
    <recommendedName>
        <fullName evidence="3">S-adenosylmethionine decarboxylase</fullName>
    </recommendedName>
</protein>
<proteinExistence type="predicted"/>
<evidence type="ECO:0000313" key="1">
    <source>
        <dbReference type="EMBL" id="MWV46742.1"/>
    </source>
</evidence>
<dbReference type="EMBL" id="WUBI01000005">
    <property type="protein sequence ID" value="MWV46742.1"/>
    <property type="molecule type" value="Genomic_DNA"/>
</dbReference>
<organism evidence="1 2">
    <name type="scientific">Paenibacillus dendrobii</name>
    <dbReference type="NCBI Taxonomy" id="2691084"/>
    <lineage>
        <taxon>Bacteria</taxon>
        <taxon>Bacillati</taxon>
        <taxon>Bacillota</taxon>
        <taxon>Bacilli</taxon>
        <taxon>Bacillales</taxon>
        <taxon>Paenibacillaceae</taxon>
        <taxon>Paenibacillus</taxon>
    </lineage>
</organism>
<dbReference type="Proteomes" id="UP000460318">
    <property type="component" value="Unassembled WGS sequence"/>
</dbReference>
<evidence type="ECO:0000313" key="2">
    <source>
        <dbReference type="Proteomes" id="UP000460318"/>
    </source>
</evidence>
<comment type="caution">
    <text evidence="1">The sequence shown here is derived from an EMBL/GenBank/DDBJ whole genome shotgun (WGS) entry which is preliminary data.</text>
</comment>
<dbReference type="RefSeq" id="WP_160500345.1">
    <property type="nucleotide sequence ID" value="NZ_WUBI01000005.1"/>
</dbReference>
<accession>A0A7X3IR65</accession>
<dbReference type="AlphaFoldDB" id="A0A7X3IR65"/>
<reference evidence="1 2" key="1">
    <citation type="submission" date="2019-12" db="EMBL/GenBank/DDBJ databases">
        <title>Paenibacillus sp. nov., an endophytic bacterium isolated from the stem of Dendrobium.</title>
        <authorList>
            <person name="Zhao R."/>
        </authorList>
    </citation>
    <scope>NUCLEOTIDE SEQUENCE [LARGE SCALE GENOMIC DNA]</scope>
    <source>
        <strain evidence="1 2">HJL G12</strain>
    </source>
</reference>
<gene>
    <name evidence="1" type="ORF">GRF59_24335</name>
</gene>